<dbReference type="Gene3D" id="3.90.226.10">
    <property type="entry name" value="2-enoyl-CoA Hydratase, Chain A, domain 1"/>
    <property type="match status" value="1"/>
</dbReference>
<evidence type="ECO:0000256" key="3">
    <source>
        <dbReference type="ARBA" id="ARBA00011881"/>
    </source>
</evidence>
<keyword evidence="4" id="KW-0456">Lyase</keyword>
<dbReference type="InterPro" id="IPR014748">
    <property type="entry name" value="Enoyl-CoA_hydra_C"/>
</dbReference>
<dbReference type="SUPFAM" id="SSF52096">
    <property type="entry name" value="ClpP/crotonase"/>
    <property type="match status" value="1"/>
</dbReference>
<keyword evidence="9" id="KW-1185">Reference proteome</keyword>
<dbReference type="InterPro" id="IPR001753">
    <property type="entry name" value="Enoyl-CoA_hydra/iso"/>
</dbReference>
<evidence type="ECO:0000256" key="7">
    <source>
        <dbReference type="RuleBase" id="RU003707"/>
    </source>
</evidence>
<proteinExistence type="inferred from homology"/>
<dbReference type="PANTHER" id="PTHR11941">
    <property type="entry name" value="ENOYL-COA HYDRATASE-RELATED"/>
    <property type="match status" value="1"/>
</dbReference>
<gene>
    <name evidence="8" type="ORF">SAMN04515677_101141</name>
</gene>
<dbReference type="PANTHER" id="PTHR11941:SF54">
    <property type="entry name" value="ENOYL-COA HYDRATASE, MITOCHONDRIAL"/>
    <property type="match status" value="1"/>
</dbReference>
<evidence type="ECO:0000256" key="4">
    <source>
        <dbReference type="ARBA" id="ARBA00023239"/>
    </source>
</evidence>
<reference evidence="8 9" key="1">
    <citation type="submission" date="2016-10" db="EMBL/GenBank/DDBJ databases">
        <authorList>
            <person name="de Groot N.N."/>
        </authorList>
    </citation>
    <scope>NUCLEOTIDE SEQUENCE [LARGE SCALE GENOMIC DNA]</scope>
    <source>
        <strain evidence="8 9">DSM 797</strain>
    </source>
</reference>
<dbReference type="STRING" id="1121325.SAMN04515677_101141"/>
<dbReference type="Gene3D" id="1.10.12.10">
    <property type="entry name" value="Lyase 2-enoyl-coa Hydratase, Chain A, domain 2"/>
    <property type="match status" value="1"/>
</dbReference>
<evidence type="ECO:0000313" key="8">
    <source>
        <dbReference type="EMBL" id="SDL21382.1"/>
    </source>
</evidence>
<dbReference type="AlphaFoldDB" id="A0A1G9I8F9"/>
<dbReference type="PROSITE" id="PS00166">
    <property type="entry name" value="ENOYL_COA_HYDRATASE"/>
    <property type="match status" value="1"/>
</dbReference>
<dbReference type="EMBL" id="FNGW01000001">
    <property type="protein sequence ID" value="SDL21382.1"/>
    <property type="molecule type" value="Genomic_DNA"/>
</dbReference>
<dbReference type="GO" id="GO:0018812">
    <property type="term" value="F:3-hydroxyacyl-CoA dehydratase activity"/>
    <property type="evidence" value="ECO:0007669"/>
    <property type="project" value="UniProtKB-EC"/>
</dbReference>
<evidence type="ECO:0000313" key="9">
    <source>
        <dbReference type="Proteomes" id="UP000199068"/>
    </source>
</evidence>
<evidence type="ECO:0000256" key="1">
    <source>
        <dbReference type="ARBA" id="ARBA00005086"/>
    </source>
</evidence>
<evidence type="ECO:0000256" key="6">
    <source>
        <dbReference type="ARBA" id="ARBA00067035"/>
    </source>
</evidence>
<sequence length="270" mass="29476">MFKNLNCTKSGNIYTIKITREKYLNSLNEEVLQELDKAVDIISSDEEIYVGIITGIGKTFVAGADIGAMKDMSFNEGVKFSEYGNSIFKKIENCEKPIIAAINGFCLGGGLELAMSCDIRIASQNAKFGQVEANLGIIPGFGGTQRLPRIVGIAKAKELVYTAQIIKAEEAENIGLVNKVTTKEALLDECLEMANLIATKGQIALRYAKNAINNGYEMDIDKGINLESNLFGLCFASEDQEEGMSAFLEKREAKFINNIKKVNSSLEGNV</sequence>
<dbReference type="GO" id="GO:0006635">
    <property type="term" value="P:fatty acid beta-oxidation"/>
    <property type="evidence" value="ECO:0007669"/>
    <property type="project" value="TreeGrafter"/>
</dbReference>
<dbReference type="FunFam" id="3.90.226.10:FF:000009">
    <property type="entry name" value="Carnitinyl-CoA dehydratase"/>
    <property type="match status" value="1"/>
</dbReference>
<organism evidence="8 9">
    <name type="scientific">Romboutsia lituseburensis DSM 797</name>
    <dbReference type="NCBI Taxonomy" id="1121325"/>
    <lineage>
        <taxon>Bacteria</taxon>
        <taxon>Bacillati</taxon>
        <taxon>Bacillota</taxon>
        <taxon>Clostridia</taxon>
        <taxon>Peptostreptococcales</taxon>
        <taxon>Peptostreptococcaceae</taxon>
        <taxon>Romboutsia</taxon>
    </lineage>
</organism>
<evidence type="ECO:0000256" key="5">
    <source>
        <dbReference type="ARBA" id="ARBA00050624"/>
    </source>
</evidence>
<dbReference type="EC" id="4.2.1.150" evidence="6"/>
<comment type="pathway">
    <text evidence="1">Lipid metabolism; butanoate metabolism.</text>
</comment>
<name>A0A1G9I8F9_9FIRM</name>
<dbReference type="Pfam" id="PF00378">
    <property type="entry name" value="ECH_1"/>
    <property type="match status" value="1"/>
</dbReference>
<evidence type="ECO:0000256" key="2">
    <source>
        <dbReference type="ARBA" id="ARBA00005254"/>
    </source>
</evidence>
<dbReference type="RefSeq" id="WP_092721878.1">
    <property type="nucleotide sequence ID" value="NZ_FNGW01000001.1"/>
</dbReference>
<dbReference type="InterPro" id="IPR029045">
    <property type="entry name" value="ClpP/crotonase-like_dom_sf"/>
</dbReference>
<protein>
    <recommendedName>
        <fullName evidence="6">short-chain-enoyl-CoA hydratase</fullName>
        <ecNumber evidence="6">4.2.1.150</ecNumber>
    </recommendedName>
</protein>
<dbReference type="FunFam" id="1.10.12.10:FF:000001">
    <property type="entry name" value="Probable enoyl-CoA hydratase, mitochondrial"/>
    <property type="match status" value="1"/>
</dbReference>
<comment type="catalytic activity">
    <reaction evidence="5">
        <text>a short-chain (3S)-3-hydroxyacyl-CoA = a short-chain (2E)-enoyl-CoA + H2O</text>
        <dbReference type="Rhea" id="RHEA:52664"/>
        <dbReference type="ChEBI" id="CHEBI:15377"/>
        <dbReference type="ChEBI" id="CHEBI:87488"/>
        <dbReference type="ChEBI" id="CHEBI:136760"/>
        <dbReference type="EC" id="4.2.1.150"/>
    </reaction>
</comment>
<comment type="subunit">
    <text evidence="3">Homotetramer.</text>
</comment>
<dbReference type="InterPro" id="IPR018376">
    <property type="entry name" value="Enoyl-CoA_hyd/isom_CS"/>
</dbReference>
<dbReference type="Proteomes" id="UP000199068">
    <property type="component" value="Unassembled WGS sequence"/>
</dbReference>
<comment type="similarity">
    <text evidence="2 7">Belongs to the enoyl-CoA hydratase/isomerase family.</text>
</comment>
<dbReference type="CDD" id="cd06558">
    <property type="entry name" value="crotonase-like"/>
    <property type="match status" value="1"/>
</dbReference>
<accession>A0A1G9I8F9</accession>